<feature type="chain" id="PRO_5046433424" description="SH3b domain-containing protein" evidence="1">
    <location>
        <begin position="21"/>
        <end position="187"/>
    </location>
</feature>
<evidence type="ECO:0008006" key="4">
    <source>
        <dbReference type="Google" id="ProtNLM"/>
    </source>
</evidence>
<evidence type="ECO:0000313" key="3">
    <source>
        <dbReference type="Proteomes" id="UP001285263"/>
    </source>
</evidence>
<evidence type="ECO:0000256" key="1">
    <source>
        <dbReference type="SAM" id="SignalP"/>
    </source>
</evidence>
<dbReference type="EMBL" id="JAXCLA010000006">
    <property type="protein sequence ID" value="MDY0746574.1"/>
    <property type="molecule type" value="Genomic_DNA"/>
</dbReference>
<keyword evidence="1" id="KW-0732">Signal</keyword>
<feature type="signal peptide" evidence="1">
    <location>
        <begin position="1"/>
        <end position="20"/>
    </location>
</feature>
<sequence length="187" mass="20683">MKSIALIVALVLTFLQPAIAQVSKPGKYYVVTETSSVRLAPVASAKETNVLRTRQAVDVIEVKGQWARISKYYDGAVEGQAGDVARWVRAADLSPTRPPDEKARSDEPEIAKLLVDSDDFSRYRKAFIKASQDLVARGQCSLQDFKEIGGWMKSTNAPTAPVYFMYCGGMTKANRIFLNARTGEVFR</sequence>
<accession>A0ABU5DKB9</accession>
<dbReference type="Proteomes" id="UP001285263">
    <property type="component" value="Unassembled WGS sequence"/>
</dbReference>
<reference evidence="2 3" key="1">
    <citation type="submission" date="2023-11" db="EMBL/GenBank/DDBJ databases">
        <title>Paucibacter sp. nov., isolated from fresh soil in Korea.</title>
        <authorList>
            <person name="Le N.T.T."/>
        </authorList>
    </citation>
    <scope>NUCLEOTIDE SEQUENCE [LARGE SCALE GENOMIC DNA]</scope>
    <source>
        <strain evidence="2 3">R3-3</strain>
    </source>
</reference>
<dbReference type="RefSeq" id="WP_320424518.1">
    <property type="nucleotide sequence ID" value="NZ_JAXCLA010000006.1"/>
</dbReference>
<name>A0ABU5DKB9_9BURK</name>
<organism evidence="2 3">
    <name type="scientific">Roseateles agri</name>
    <dbReference type="NCBI Taxonomy" id="3098619"/>
    <lineage>
        <taxon>Bacteria</taxon>
        <taxon>Pseudomonadati</taxon>
        <taxon>Pseudomonadota</taxon>
        <taxon>Betaproteobacteria</taxon>
        <taxon>Burkholderiales</taxon>
        <taxon>Sphaerotilaceae</taxon>
        <taxon>Roseateles</taxon>
    </lineage>
</organism>
<proteinExistence type="predicted"/>
<protein>
    <recommendedName>
        <fullName evidence="4">SH3b domain-containing protein</fullName>
    </recommendedName>
</protein>
<gene>
    <name evidence="2" type="ORF">SNE35_18820</name>
</gene>
<evidence type="ECO:0000313" key="2">
    <source>
        <dbReference type="EMBL" id="MDY0746574.1"/>
    </source>
</evidence>
<comment type="caution">
    <text evidence="2">The sequence shown here is derived from an EMBL/GenBank/DDBJ whole genome shotgun (WGS) entry which is preliminary data.</text>
</comment>
<keyword evidence="3" id="KW-1185">Reference proteome</keyword>